<dbReference type="Proteomes" id="UP001199919">
    <property type="component" value="Unassembled WGS sequence"/>
</dbReference>
<name>A0ABS8U709_9SPHI</name>
<sequence>MIKSLYTAFILIFCFTGLAFGQRPPAWGGGADLNDFSFGFSFSYLSSYLKINKQPDWTTPFADPETGAPLTGNATSISSPNSPGFAVGFLARYRLTDHLEARVTPSIVFADRKLIYTYNSPNPETQVIEKQINSTGFDVPLQLKLKSDRIGDLRGYLIGGVKLSQMLGRKNPDADKGLLEKTVKIDRTFASYEVGLGCDIYFEFFKLSPEIKISNSFGNVLVPENHPASYPLSGLRLHTLQFSLYFE</sequence>
<protein>
    <submittedName>
        <fullName evidence="2">PorT family protein</fullName>
    </submittedName>
</protein>
<dbReference type="EMBL" id="JAJPWV010000004">
    <property type="protein sequence ID" value="MCD8741674.1"/>
    <property type="molecule type" value="Genomic_DNA"/>
</dbReference>
<evidence type="ECO:0000313" key="3">
    <source>
        <dbReference type="Proteomes" id="UP001199919"/>
    </source>
</evidence>
<proteinExistence type="predicted"/>
<comment type="caution">
    <text evidence="2">The sequence shown here is derived from an EMBL/GenBank/DDBJ whole genome shotgun (WGS) entry which is preliminary data.</text>
</comment>
<gene>
    <name evidence="2" type="ORF">LT679_13755</name>
</gene>
<evidence type="ECO:0000313" key="2">
    <source>
        <dbReference type="EMBL" id="MCD8741674.1"/>
    </source>
</evidence>
<feature type="domain" description="Outer membrane protein beta-barrel" evidence="1">
    <location>
        <begin position="73"/>
        <end position="220"/>
    </location>
</feature>
<evidence type="ECO:0000259" key="1">
    <source>
        <dbReference type="Pfam" id="PF13568"/>
    </source>
</evidence>
<reference evidence="2 3" key="1">
    <citation type="submission" date="2021-12" db="EMBL/GenBank/DDBJ databases">
        <title>Mucilaginibacter roseus genome.</title>
        <authorList>
            <person name="Ferreira J.R."/>
            <person name="Newman J.D."/>
        </authorList>
    </citation>
    <scope>NUCLEOTIDE SEQUENCE [LARGE SCALE GENOMIC DNA]</scope>
    <source>
        <strain evidence="2 3">LMG 28454</strain>
    </source>
</reference>
<dbReference type="Pfam" id="PF13568">
    <property type="entry name" value="OMP_b-brl_2"/>
    <property type="match status" value="1"/>
</dbReference>
<keyword evidence="3" id="KW-1185">Reference proteome</keyword>
<dbReference type="InterPro" id="IPR025665">
    <property type="entry name" value="Beta-barrel_OMP_2"/>
</dbReference>
<organism evidence="2 3">
    <name type="scientific">Mucilaginibacter roseus</name>
    <dbReference type="NCBI Taxonomy" id="1528868"/>
    <lineage>
        <taxon>Bacteria</taxon>
        <taxon>Pseudomonadati</taxon>
        <taxon>Bacteroidota</taxon>
        <taxon>Sphingobacteriia</taxon>
        <taxon>Sphingobacteriales</taxon>
        <taxon>Sphingobacteriaceae</taxon>
        <taxon>Mucilaginibacter</taxon>
    </lineage>
</organism>
<dbReference type="RefSeq" id="WP_232178182.1">
    <property type="nucleotide sequence ID" value="NZ_JAJPWV010000004.1"/>
</dbReference>
<accession>A0ABS8U709</accession>